<evidence type="ECO:0000259" key="11">
    <source>
        <dbReference type="PROSITE" id="PS50238"/>
    </source>
</evidence>
<dbReference type="SUPFAM" id="SSF48350">
    <property type="entry name" value="GTPase activation domain, GAP"/>
    <property type="match status" value="1"/>
</dbReference>
<evidence type="ECO:0000313" key="12">
    <source>
        <dbReference type="EMBL" id="EHH17412.1"/>
    </source>
</evidence>
<dbReference type="PROSITE" id="PS50238">
    <property type="entry name" value="RHOGAP"/>
    <property type="match status" value="1"/>
</dbReference>
<protein>
    <recommendedName>
        <fullName evidence="7">Beta-chimaerin</fullName>
    </recommendedName>
    <alternativeName>
        <fullName evidence="8">Beta-chimerin</fullName>
    </alternativeName>
    <alternativeName>
        <fullName evidence="9">Rho GTPase-activating protein 3</fullName>
    </alternativeName>
</protein>
<evidence type="ECO:0000256" key="1">
    <source>
        <dbReference type="ARBA" id="ARBA00004170"/>
    </source>
</evidence>
<feature type="domain" description="Rho-GAP" evidence="11">
    <location>
        <begin position="257"/>
        <end position="448"/>
    </location>
</feature>
<keyword evidence="5" id="KW-0862">Zinc</keyword>
<dbReference type="Pfam" id="PF00620">
    <property type="entry name" value="RhoGAP"/>
    <property type="match status" value="1"/>
</dbReference>
<reference evidence="12" key="1">
    <citation type="journal article" date="2011" name="Nat. Biotechnol.">
        <title>Genome sequencing and comparison of two nonhuman primate animal models, the cynomolgus and Chinese rhesus macaques.</title>
        <authorList>
            <person name="Yan G."/>
            <person name="Zhang G."/>
            <person name="Fang X."/>
            <person name="Zhang Y."/>
            <person name="Li C."/>
            <person name="Ling F."/>
            <person name="Cooper D.N."/>
            <person name="Li Q."/>
            <person name="Li Y."/>
            <person name="van Gool A.J."/>
            <person name="Du H."/>
            <person name="Chen J."/>
            <person name="Chen R."/>
            <person name="Zhang P."/>
            <person name="Huang Z."/>
            <person name="Thompson J.R."/>
            <person name="Meng Y."/>
            <person name="Bai Y."/>
            <person name="Wang J."/>
            <person name="Zhuo M."/>
            <person name="Wang T."/>
            <person name="Huang Y."/>
            <person name="Wei L."/>
            <person name="Li J."/>
            <person name="Wang Z."/>
            <person name="Hu H."/>
            <person name="Yang P."/>
            <person name="Le L."/>
            <person name="Stenson P.D."/>
            <person name="Li B."/>
            <person name="Liu X."/>
            <person name="Ball E.V."/>
            <person name="An N."/>
            <person name="Huang Q."/>
            <person name="Zhang Y."/>
            <person name="Fan W."/>
            <person name="Zhang X."/>
            <person name="Li Y."/>
            <person name="Wang W."/>
            <person name="Katze M.G."/>
            <person name="Su B."/>
            <person name="Nielsen R."/>
            <person name="Yang H."/>
            <person name="Wang J."/>
            <person name="Wang X."/>
            <person name="Wang J."/>
        </authorList>
    </citation>
    <scope>NUCLEOTIDE SEQUENCE [LARGE SCALE GENOMIC DNA]</scope>
    <source>
        <strain evidence="12">CR-5</strain>
    </source>
</reference>
<proteinExistence type="predicted"/>
<dbReference type="FunFam" id="1.10.555.10:FF:000005">
    <property type="entry name" value="Chimaerin"/>
    <property type="match status" value="1"/>
</dbReference>
<evidence type="ECO:0000256" key="6">
    <source>
        <dbReference type="ARBA" id="ARBA00023136"/>
    </source>
</evidence>
<dbReference type="PANTHER" id="PTHR46075">
    <property type="entry name" value="CHIMERIN FAMILY MEMBER"/>
    <property type="match status" value="1"/>
</dbReference>
<dbReference type="InterPro" id="IPR037860">
    <property type="entry name" value="RhoGAP_chimaerin"/>
</dbReference>
<dbReference type="PRINTS" id="PR00008">
    <property type="entry name" value="DAGPEDOMAIN"/>
</dbReference>
<evidence type="ECO:0000256" key="7">
    <source>
        <dbReference type="ARBA" id="ARBA00073081"/>
    </source>
</evidence>
<dbReference type="GO" id="GO:0005096">
    <property type="term" value="F:GTPase activator activity"/>
    <property type="evidence" value="ECO:0007669"/>
    <property type="project" value="UniProtKB-KW"/>
</dbReference>
<keyword evidence="6" id="KW-0472">Membrane</keyword>
<dbReference type="GO" id="GO:0007165">
    <property type="term" value="P:signal transduction"/>
    <property type="evidence" value="ECO:0007669"/>
    <property type="project" value="InterPro"/>
</dbReference>
<dbReference type="InterPro" id="IPR051854">
    <property type="entry name" value="Rho-type_GAP"/>
</dbReference>
<dbReference type="PANTHER" id="PTHR46075:SF4">
    <property type="entry name" value="BETA-CHIMAERIN"/>
    <property type="match status" value="1"/>
</dbReference>
<keyword evidence="2" id="KW-0343">GTPase activation</keyword>
<dbReference type="InterPro" id="IPR002219">
    <property type="entry name" value="PKC_DAG/PE"/>
</dbReference>
<dbReference type="PROSITE" id="PS50081">
    <property type="entry name" value="ZF_DAG_PE_2"/>
    <property type="match status" value="1"/>
</dbReference>
<sequence>MCCGRRKQAAGLCLPESSVADWIPLLGVAVHMNVCYCSRHTSALRNSTKQARPYSEAEPPPSLKLGLLRSHAGGCCRQDPAASNLPPNISCGSKILTARGFLRSAEETRKIWDPGTMFSEELWLENEKKCAVVRKSKQGRKRQELLAVALGVKVGVKGGFLWPPLKLFACSQISSLVRRAALTHNDNHFNYEKTHNFKVHTFRGPHWCEYCANFMWGLIAQGVRCSDCGLNVHKQCSKHVPNDCQPDLKRIKKVYCCDLTTLVKAHNTQRPMVVDICIREIEARGLKSEGLYRVSGFTEHIEDVKMAFDRDGEKADISANVYPDINIITGALKLYFRDLPIPVITYDTYSKFIDAAKISNADERLEAVHEVLMLLPPAHYETLRYLMIHLKKVTMNEKDNFMNAENLGIVFGPTLMRPPEDSTLTTLHDMRYQKLIVQILIENEDVLF</sequence>
<dbReference type="InterPro" id="IPR008936">
    <property type="entry name" value="Rho_GTPase_activation_prot"/>
</dbReference>
<keyword evidence="3" id="KW-0479">Metal-binding</keyword>
<gene>
    <name evidence="12" type="ORF">EGK_13814</name>
</gene>
<comment type="subcellular location">
    <subcellularLocation>
        <location evidence="1">Membrane</location>
        <topology evidence="1">Peripheral membrane protein</topology>
    </subcellularLocation>
</comment>
<keyword evidence="4" id="KW-0863">Zinc-finger</keyword>
<dbReference type="EMBL" id="CM001255">
    <property type="protein sequence ID" value="EHH17412.1"/>
    <property type="molecule type" value="Genomic_DNA"/>
</dbReference>
<evidence type="ECO:0000256" key="3">
    <source>
        <dbReference type="ARBA" id="ARBA00022723"/>
    </source>
</evidence>
<dbReference type="GO" id="GO:0016020">
    <property type="term" value="C:membrane"/>
    <property type="evidence" value="ECO:0007669"/>
    <property type="project" value="UniProtKB-SubCell"/>
</dbReference>
<dbReference type="PROSITE" id="PS00479">
    <property type="entry name" value="ZF_DAG_PE_1"/>
    <property type="match status" value="1"/>
</dbReference>
<dbReference type="SUPFAM" id="SSF57889">
    <property type="entry name" value="Cysteine-rich domain"/>
    <property type="match status" value="1"/>
</dbReference>
<dbReference type="SMART" id="SM00324">
    <property type="entry name" value="RhoGAP"/>
    <property type="match status" value="1"/>
</dbReference>
<evidence type="ECO:0000256" key="4">
    <source>
        <dbReference type="ARBA" id="ARBA00022771"/>
    </source>
</evidence>
<organism evidence="12">
    <name type="scientific">Macaca mulatta</name>
    <name type="common">Rhesus macaque</name>
    <dbReference type="NCBI Taxonomy" id="9544"/>
    <lineage>
        <taxon>Eukaryota</taxon>
        <taxon>Metazoa</taxon>
        <taxon>Chordata</taxon>
        <taxon>Craniata</taxon>
        <taxon>Vertebrata</taxon>
        <taxon>Euteleostomi</taxon>
        <taxon>Mammalia</taxon>
        <taxon>Eutheria</taxon>
        <taxon>Euarchontoglires</taxon>
        <taxon>Primates</taxon>
        <taxon>Haplorrhini</taxon>
        <taxon>Catarrhini</taxon>
        <taxon>Cercopithecidae</taxon>
        <taxon>Cercopithecinae</taxon>
        <taxon>Macaca</taxon>
    </lineage>
</organism>
<dbReference type="AlphaFoldDB" id="G7MLK8"/>
<evidence type="ECO:0000259" key="10">
    <source>
        <dbReference type="PROSITE" id="PS50081"/>
    </source>
</evidence>
<dbReference type="FunFam" id="3.30.60.20:FF:000025">
    <property type="entry name" value="Chimaerin"/>
    <property type="match status" value="1"/>
</dbReference>
<dbReference type="Proteomes" id="UP000013456">
    <property type="component" value="Chromosome 3"/>
</dbReference>
<dbReference type="InterPro" id="IPR020454">
    <property type="entry name" value="DAG/PE-bd"/>
</dbReference>
<dbReference type="InterPro" id="IPR000198">
    <property type="entry name" value="RhoGAP_dom"/>
</dbReference>
<name>G7MLK8_MACMU</name>
<evidence type="ECO:0000256" key="9">
    <source>
        <dbReference type="ARBA" id="ARBA00077047"/>
    </source>
</evidence>
<evidence type="ECO:0000256" key="5">
    <source>
        <dbReference type="ARBA" id="ARBA00022833"/>
    </source>
</evidence>
<dbReference type="CDD" id="cd04372">
    <property type="entry name" value="RhoGAP_chimaerin"/>
    <property type="match status" value="1"/>
</dbReference>
<evidence type="ECO:0000256" key="2">
    <source>
        <dbReference type="ARBA" id="ARBA00022468"/>
    </source>
</evidence>
<accession>G7MLK8</accession>
<evidence type="ECO:0000256" key="8">
    <source>
        <dbReference type="ARBA" id="ARBA00076015"/>
    </source>
</evidence>
<dbReference type="Pfam" id="PF00130">
    <property type="entry name" value="C1_1"/>
    <property type="match status" value="1"/>
</dbReference>
<dbReference type="GO" id="GO:0008270">
    <property type="term" value="F:zinc ion binding"/>
    <property type="evidence" value="ECO:0007669"/>
    <property type="project" value="UniProtKB-KW"/>
</dbReference>
<dbReference type="Gene3D" id="3.30.60.20">
    <property type="match status" value="1"/>
</dbReference>
<dbReference type="SMART" id="SM00109">
    <property type="entry name" value="C1"/>
    <property type="match status" value="1"/>
</dbReference>
<dbReference type="InterPro" id="IPR046349">
    <property type="entry name" value="C1-like_sf"/>
</dbReference>
<feature type="domain" description="Phorbol-ester/DAG-type" evidence="10">
    <location>
        <begin position="194"/>
        <end position="244"/>
    </location>
</feature>
<dbReference type="Gene3D" id="1.10.555.10">
    <property type="entry name" value="Rho GTPase activation protein"/>
    <property type="match status" value="1"/>
</dbReference>
<dbReference type="GO" id="GO:0051056">
    <property type="term" value="P:regulation of small GTPase mediated signal transduction"/>
    <property type="evidence" value="ECO:0007669"/>
    <property type="project" value="UniProtKB-ARBA"/>
</dbReference>